<keyword evidence="4 8" id="KW-0732">Signal</keyword>
<evidence type="ECO:0000256" key="6">
    <source>
        <dbReference type="ARBA" id="ARBA00022963"/>
    </source>
</evidence>
<dbReference type="EMBL" id="JBAMMX010000027">
    <property type="protein sequence ID" value="KAK6913532.1"/>
    <property type="molecule type" value="Genomic_DNA"/>
</dbReference>
<dbReference type="InterPro" id="IPR051238">
    <property type="entry name" value="GDSL_esterase/lipase"/>
</dbReference>
<gene>
    <name evidence="9" type="ORF">RJ641_023133</name>
</gene>
<dbReference type="PANTHER" id="PTHR45650:SF16">
    <property type="entry name" value="OS02G0732800 PROTEIN"/>
    <property type="match status" value="1"/>
</dbReference>
<reference evidence="9 10" key="1">
    <citation type="submission" date="2023-12" db="EMBL/GenBank/DDBJ databases">
        <title>A high-quality genome assembly for Dillenia turbinata (Dilleniales).</title>
        <authorList>
            <person name="Chanderbali A."/>
        </authorList>
    </citation>
    <scope>NUCLEOTIDE SEQUENCE [LARGE SCALE GENOMIC DNA]</scope>
    <source>
        <strain evidence="9">LSX21</strain>
        <tissue evidence="9">Leaf</tissue>
    </source>
</reference>
<evidence type="ECO:0000256" key="7">
    <source>
        <dbReference type="ARBA" id="ARBA00023098"/>
    </source>
</evidence>
<dbReference type="Gene3D" id="3.40.50.1110">
    <property type="entry name" value="SGNH hydrolase"/>
    <property type="match status" value="1"/>
</dbReference>
<comment type="subcellular location">
    <subcellularLocation>
        <location evidence="1">Secreted</location>
    </subcellularLocation>
</comment>
<comment type="similarity">
    <text evidence="2">Belongs to the 'GDSL' lipolytic enzyme family.</text>
</comment>
<accession>A0AAN8YUU5</accession>
<evidence type="ECO:0000256" key="5">
    <source>
        <dbReference type="ARBA" id="ARBA00022801"/>
    </source>
</evidence>
<evidence type="ECO:0000256" key="2">
    <source>
        <dbReference type="ARBA" id="ARBA00008668"/>
    </source>
</evidence>
<keyword evidence="5" id="KW-0378">Hydrolase</keyword>
<evidence type="ECO:0000256" key="3">
    <source>
        <dbReference type="ARBA" id="ARBA00022525"/>
    </source>
</evidence>
<dbReference type="AlphaFoldDB" id="A0AAN8YUU5"/>
<feature type="signal peptide" evidence="8">
    <location>
        <begin position="1"/>
        <end position="19"/>
    </location>
</feature>
<dbReference type="PANTHER" id="PTHR45650">
    <property type="entry name" value="GDSL-LIKE LIPASE/ACYLHYDROLASE-RELATED"/>
    <property type="match status" value="1"/>
</dbReference>
<feature type="chain" id="PRO_5042889761" evidence="8">
    <location>
        <begin position="20"/>
        <end position="201"/>
    </location>
</feature>
<sequence length="201" mass="23078">MVMQSIAFIVLMATMYSLAKSNYPWYGIDYIRGQATGRFCNGRTIGDIISESLGFHLLLRICLWHKMMMPFLKESIMLLGEQEFSMTRACTFKNIERLSFDDQIDSFQKSRETIKAKIGEEAAKKLINESLFFIGIANQIHFYITGSNDYVNNYLQPFLADAEQYTHDEFIGLLASTLEKQLTVCYEISSHCDASSFLHLI</sequence>
<dbReference type="GO" id="GO:0016042">
    <property type="term" value="P:lipid catabolic process"/>
    <property type="evidence" value="ECO:0007669"/>
    <property type="project" value="UniProtKB-KW"/>
</dbReference>
<evidence type="ECO:0000313" key="9">
    <source>
        <dbReference type="EMBL" id="KAK6913532.1"/>
    </source>
</evidence>
<dbReference type="Proteomes" id="UP001370490">
    <property type="component" value="Unassembled WGS sequence"/>
</dbReference>
<proteinExistence type="inferred from homology"/>
<keyword evidence="7" id="KW-0443">Lipid metabolism</keyword>
<evidence type="ECO:0000256" key="1">
    <source>
        <dbReference type="ARBA" id="ARBA00004613"/>
    </source>
</evidence>
<dbReference type="GO" id="GO:0016787">
    <property type="term" value="F:hydrolase activity"/>
    <property type="evidence" value="ECO:0007669"/>
    <property type="project" value="UniProtKB-KW"/>
</dbReference>
<dbReference type="InterPro" id="IPR036514">
    <property type="entry name" value="SGNH_hydro_sf"/>
</dbReference>
<name>A0AAN8YUU5_9MAGN</name>
<evidence type="ECO:0000256" key="4">
    <source>
        <dbReference type="ARBA" id="ARBA00022729"/>
    </source>
</evidence>
<keyword evidence="3" id="KW-0964">Secreted</keyword>
<protein>
    <submittedName>
        <fullName evidence="9">Uncharacterized protein</fullName>
    </submittedName>
</protein>
<keyword evidence="10" id="KW-1185">Reference proteome</keyword>
<dbReference type="GO" id="GO:0005576">
    <property type="term" value="C:extracellular region"/>
    <property type="evidence" value="ECO:0007669"/>
    <property type="project" value="UniProtKB-SubCell"/>
</dbReference>
<evidence type="ECO:0000313" key="10">
    <source>
        <dbReference type="Proteomes" id="UP001370490"/>
    </source>
</evidence>
<keyword evidence="6" id="KW-0442">Lipid degradation</keyword>
<organism evidence="9 10">
    <name type="scientific">Dillenia turbinata</name>
    <dbReference type="NCBI Taxonomy" id="194707"/>
    <lineage>
        <taxon>Eukaryota</taxon>
        <taxon>Viridiplantae</taxon>
        <taxon>Streptophyta</taxon>
        <taxon>Embryophyta</taxon>
        <taxon>Tracheophyta</taxon>
        <taxon>Spermatophyta</taxon>
        <taxon>Magnoliopsida</taxon>
        <taxon>eudicotyledons</taxon>
        <taxon>Gunneridae</taxon>
        <taxon>Pentapetalae</taxon>
        <taxon>Dilleniales</taxon>
        <taxon>Dilleniaceae</taxon>
        <taxon>Dillenia</taxon>
    </lineage>
</organism>
<comment type="caution">
    <text evidence="9">The sequence shown here is derived from an EMBL/GenBank/DDBJ whole genome shotgun (WGS) entry which is preliminary data.</text>
</comment>
<evidence type="ECO:0000256" key="8">
    <source>
        <dbReference type="SAM" id="SignalP"/>
    </source>
</evidence>